<dbReference type="InterPro" id="IPR029058">
    <property type="entry name" value="AB_hydrolase_fold"/>
</dbReference>
<dbReference type="InterPro" id="IPR022742">
    <property type="entry name" value="Hydrolase_4"/>
</dbReference>
<evidence type="ECO:0000256" key="1">
    <source>
        <dbReference type="SAM" id="SignalP"/>
    </source>
</evidence>
<proteinExistence type="predicted"/>
<accession>A0ABS3Q1H4</accession>
<organism evidence="3 4">
    <name type="scientific">Thiomicrorhabdus marina</name>
    <dbReference type="NCBI Taxonomy" id="2818442"/>
    <lineage>
        <taxon>Bacteria</taxon>
        <taxon>Pseudomonadati</taxon>
        <taxon>Pseudomonadota</taxon>
        <taxon>Gammaproteobacteria</taxon>
        <taxon>Thiotrichales</taxon>
        <taxon>Piscirickettsiaceae</taxon>
        <taxon>Thiomicrorhabdus</taxon>
    </lineage>
</organism>
<sequence>MKKLMSILTPWVLGANLMAASTALLAAETKEIKQTYQGLSVNANLVLADGKSYSDEMVLLTHGTLTHKDRSTYAQLQKNLAAQGVSSLTMNLSLGVNDRQGEYDCAVPHTHKHTDALKEIDFWLNWLKTQGTEQVTLMGHSRGGNQAAWYAAEHDSPAIKNVVLIAPATGEQQSAQDYESKYGKPLAPILEKAQALVAQGKGDTLLENTDFIYCKKAKVTAAAFADYYAPKPQFDTPTILQKVNKPTLVIMGSADTVVADLPEKIKPLADAGKVETLMLEDADHFFLDFANEDMASAVVEFNQ</sequence>
<feature type="signal peptide" evidence="1">
    <location>
        <begin position="1"/>
        <end position="26"/>
    </location>
</feature>
<dbReference type="EMBL" id="JAGETV010000001">
    <property type="protein sequence ID" value="MBO1926171.1"/>
    <property type="molecule type" value="Genomic_DNA"/>
</dbReference>
<reference evidence="3 4" key="1">
    <citation type="submission" date="2021-03" db="EMBL/GenBank/DDBJ databases">
        <title>Thiomicrorhabdus sp.nov.,novel sulfur-oxidizing bacteria isolated from coastal sediment.</title>
        <authorList>
            <person name="Liu X."/>
        </authorList>
    </citation>
    <scope>NUCLEOTIDE SEQUENCE [LARGE SCALE GENOMIC DNA]</scope>
    <source>
        <strain evidence="3 4">6S2-11</strain>
    </source>
</reference>
<evidence type="ECO:0000259" key="2">
    <source>
        <dbReference type="Pfam" id="PF12146"/>
    </source>
</evidence>
<feature type="domain" description="Serine aminopeptidase S33" evidence="2">
    <location>
        <begin position="56"/>
        <end position="263"/>
    </location>
</feature>
<evidence type="ECO:0000313" key="3">
    <source>
        <dbReference type="EMBL" id="MBO1926171.1"/>
    </source>
</evidence>
<keyword evidence="3" id="KW-0378">Hydrolase</keyword>
<name>A0ABS3Q1H4_9GAMM</name>
<dbReference type="Pfam" id="PF12146">
    <property type="entry name" value="Hydrolase_4"/>
    <property type="match status" value="1"/>
</dbReference>
<comment type="caution">
    <text evidence="3">The sequence shown here is derived from an EMBL/GenBank/DDBJ whole genome shotgun (WGS) entry which is preliminary data.</text>
</comment>
<feature type="chain" id="PRO_5046424943" evidence="1">
    <location>
        <begin position="27"/>
        <end position="303"/>
    </location>
</feature>
<dbReference type="Proteomes" id="UP000664835">
    <property type="component" value="Unassembled WGS sequence"/>
</dbReference>
<dbReference type="PANTHER" id="PTHR42886">
    <property type="entry name" value="RE40534P-RELATED"/>
    <property type="match status" value="1"/>
</dbReference>
<gene>
    <name evidence="3" type="ORF">J3998_01160</name>
</gene>
<keyword evidence="4" id="KW-1185">Reference proteome</keyword>
<protein>
    <submittedName>
        <fullName evidence="3">Alpha/beta hydrolase</fullName>
    </submittedName>
</protein>
<keyword evidence="1" id="KW-0732">Signal</keyword>
<dbReference type="Gene3D" id="3.40.50.1820">
    <property type="entry name" value="alpha/beta hydrolase"/>
    <property type="match status" value="1"/>
</dbReference>
<dbReference type="SUPFAM" id="SSF53474">
    <property type="entry name" value="alpha/beta-Hydrolases"/>
    <property type="match status" value="1"/>
</dbReference>
<dbReference type="RefSeq" id="WP_208146607.1">
    <property type="nucleotide sequence ID" value="NZ_JAGETV010000001.1"/>
</dbReference>
<dbReference type="PANTHER" id="PTHR42886:SF29">
    <property type="entry name" value="PUMMELIG, ISOFORM A"/>
    <property type="match status" value="1"/>
</dbReference>
<dbReference type="GO" id="GO:0016787">
    <property type="term" value="F:hydrolase activity"/>
    <property type="evidence" value="ECO:0007669"/>
    <property type="project" value="UniProtKB-KW"/>
</dbReference>
<evidence type="ECO:0000313" key="4">
    <source>
        <dbReference type="Proteomes" id="UP000664835"/>
    </source>
</evidence>